<evidence type="ECO:0000256" key="5">
    <source>
        <dbReference type="ARBA" id="ARBA00022692"/>
    </source>
</evidence>
<evidence type="ECO:0000256" key="3">
    <source>
        <dbReference type="ARBA" id="ARBA00022475"/>
    </source>
</evidence>
<keyword evidence="6" id="KW-0552">Olfaction</keyword>
<dbReference type="PANTHER" id="PTHR11923:SF109">
    <property type="entry name" value="SENSORY NEURON MEMBRANE PROTEIN 2"/>
    <property type="match status" value="1"/>
</dbReference>
<keyword evidence="15" id="KW-1185">Reference proteome</keyword>
<keyword evidence="4" id="KW-0716">Sensory transduction</keyword>
<evidence type="ECO:0000313" key="15">
    <source>
        <dbReference type="Proteomes" id="UP001431783"/>
    </source>
</evidence>
<dbReference type="GO" id="GO:0005886">
    <property type="term" value="C:plasma membrane"/>
    <property type="evidence" value="ECO:0007669"/>
    <property type="project" value="UniProtKB-SubCell"/>
</dbReference>
<keyword evidence="5 13" id="KW-0812">Transmembrane</keyword>
<keyword evidence="9" id="KW-1015">Disulfide bond</keyword>
<dbReference type="GO" id="GO:0005044">
    <property type="term" value="F:scavenger receptor activity"/>
    <property type="evidence" value="ECO:0007669"/>
    <property type="project" value="TreeGrafter"/>
</dbReference>
<evidence type="ECO:0000256" key="9">
    <source>
        <dbReference type="ARBA" id="ARBA00023157"/>
    </source>
</evidence>
<evidence type="ECO:0000256" key="13">
    <source>
        <dbReference type="SAM" id="Phobius"/>
    </source>
</evidence>
<evidence type="ECO:0000256" key="6">
    <source>
        <dbReference type="ARBA" id="ARBA00022725"/>
    </source>
</evidence>
<keyword evidence="3" id="KW-1003">Cell membrane</keyword>
<evidence type="ECO:0000256" key="7">
    <source>
        <dbReference type="ARBA" id="ARBA00022989"/>
    </source>
</evidence>
<evidence type="ECO:0000256" key="10">
    <source>
        <dbReference type="ARBA" id="ARBA00023170"/>
    </source>
</evidence>
<evidence type="ECO:0000256" key="11">
    <source>
        <dbReference type="ARBA" id="ARBA00023180"/>
    </source>
</evidence>
<accession>A0AAW1V607</accession>
<evidence type="ECO:0000313" key="14">
    <source>
        <dbReference type="EMBL" id="KAK9888808.1"/>
    </source>
</evidence>
<dbReference type="GO" id="GO:0005737">
    <property type="term" value="C:cytoplasm"/>
    <property type="evidence" value="ECO:0007669"/>
    <property type="project" value="TreeGrafter"/>
</dbReference>
<gene>
    <name evidence="14" type="ORF">WA026_001031</name>
</gene>
<comment type="caution">
    <text evidence="14">The sequence shown here is derived from an EMBL/GenBank/DDBJ whole genome shotgun (WGS) entry which is preliminary data.</text>
</comment>
<evidence type="ECO:0000256" key="4">
    <source>
        <dbReference type="ARBA" id="ARBA00022606"/>
    </source>
</evidence>
<sequence length="517" mass="59371">MYFLTKSKLTSLSVTSFVLFIVSLVLAFVIVPIVVHSQIDKNVQLVRGTEQWHRFKQLPFNLTLNVTFFEVSNAQQVIENGEIPVLKEKGPYIFDEIIKKTNLIYKDEDDSISYKRNIQFHFNQLKSGSDLSYDDTITIINPIYLSIMQMAKDFPIPPLLVATSIEKCLNSMFSDRLLLTATVGSLMFDGIRVCDYNNKNCDLFLLGSICTFFEGKTKLIEKVETADEKYLKFSFLNFKVRDPDGTYEIKTGIENIDDVGRIVRWNNQNHTDFWVKDRMENSCNLIEGTDGTIFQPHVAEDTILTAFSTDICRTVDIFYVGQDTYRDIEGFIYKPETSLLYSRTKAPHDDCFCVQKTLDVDGKKSCFLDGVMDLYPCIGVPVLLSFPHLLYADKKYLKNLRGDIKPDENKHSLYVLVDKYSGIPLEAHKRIQMNIIMRPYEGFEKMTSKLPRTILPLFWMDEGVELPDIGIDLLNSLLYDTIKMVDILKWAFIGVTLALTIFFSSLLAYGYCNGFEN</sequence>
<proteinExistence type="inferred from homology"/>
<dbReference type="Proteomes" id="UP001431783">
    <property type="component" value="Unassembled WGS sequence"/>
</dbReference>
<protein>
    <recommendedName>
        <fullName evidence="12">Sensory neuron membrane protein 2</fullName>
    </recommendedName>
</protein>
<dbReference type="Pfam" id="PF01130">
    <property type="entry name" value="CD36"/>
    <property type="match status" value="1"/>
</dbReference>
<feature type="transmembrane region" description="Helical" evidence="13">
    <location>
        <begin position="490"/>
        <end position="511"/>
    </location>
</feature>
<dbReference type="InterPro" id="IPR002159">
    <property type="entry name" value="CD36_fam"/>
</dbReference>
<keyword evidence="11" id="KW-0325">Glycoprotein</keyword>
<comment type="similarity">
    <text evidence="2">Belongs to the CD36 family.</text>
</comment>
<dbReference type="PRINTS" id="PR01609">
    <property type="entry name" value="CD36FAMILY"/>
</dbReference>
<dbReference type="AlphaFoldDB" id="A0AAW1V607"/>
<evidence type="ECO:0000256" key="2">
    <source>
        <dbReference type="ARBA" id="ARBA00010532"/>
    </source>
</evidence>
<evidence type="ECO:0000256" key="12">
    <source>
        <dbReference type="ARBA" id="ARBA00040645"/>
    </source>
</evidence>
<keyword evidence="8 13" id="KW-0472">Membrane</keyword>
<feature type="transmembrane region" description="Helical" evidence="13">
    <location>
        <begin position="12"/>
        <end position="35"/>
    </location>
</feature>
<evidence type="ECO:0000256" key="1">
    <source>
        <dbReference type="ARBA" id="ARBA00004236"/>
    </source>
</evidence>
<dbReference type="PANTHER" id="PTHR11923">
    <property type="entry name" value="SCAVENGER RECEPTOR CLASS B TYPE-1 SR-B1"/>
    <property type="match status" value="1"/>
</dbReference>
<evidence type="ECO:0000256" key="8">
    <source>
        <dbReference type="ARBA" id="ARBA00023136"/>
    </source>
</evidence>
<name>A0AAW1V607_9CUCU</name>
<keyword evidence="10" id="KW-0675">Receptor</keyword>
<dbReference type="GO" id="GO:0007608">
    <property type="term" value="P:sensory perception of smell"/>
    <property type="evidence" value="ECO:0007669"/>
    <property type="project" value="UniProtKB-KW"/>
</dbReference>
<comment type="subcellular location">
    <subcellularLocation>
        <location evidence="1">Cell membrane</location>
    </subcellularLocation>
</comment>
<reference evidence="14 15" key="1">
    <citation type="submission" date="2023-03" db="EMBL/GenBank/DDBJ databases">
        <title>Genome insight into feeding habits of ladybird beetles.</title>
        <authorList>
            <person name="Li H.-S."/>
            <person name="Huang Y.-H."/>
            <person name="Pang H."/>
        </authorList>
    </citation>
    <scope>NUCLEOTIDE SEQUENCE [LARGE SCALE GENOMIC DNA]</scope>
    <source>
        <strain evidence="14">SYSU_2023b</strain>
        <tissue evidence="14">Whole body</tissue>
    </source>
</reference>
<dbReference type="EMBL" id="JARQZJ010000121">
    <property type="protein sequence ID" value="KAK9888808.1"/>
    <property type="molecule type" value="Genomic_DNA"/>
</dbReference>
<keyword evidence="7 13" id="KW-1133">Transmembrane helix</keyword>
<organism evidence="14 15">
    <name type="scientific">Henosepilachna vigintioctopunctata</name>
    <dbReference type="NCBI Taxonomy" id="420089"/>
    <lineage>
        <taxon>Eukaryota</taxon>
        <taxon>Metazoa</taxon>
        <taxon>Ecdysozoa</taxon>
        <taxon>Arthropoda</taxon>
        <taxon>Hexapoda</taxon>
        <taxon>Insecta</taxon>
        <taxon>Pterygota</taxon>
        <taxon>Neoptera</taxon>
        <taxon>Endopterygota</taxon>
        <taxon>Coleoptera</taxon>
        <taxon>Polyphaga</taxon>
        <taxon>Cucujiformia</taxon>
        <taxon>Coccinelloidea</taxon>
        <taxon>Coccinellidae</taxon>
        <taxon>Epilachninae</taxon>
        <taxon>Epilachnini</taxon>
        <taxon>Henosepilachna</taxon>
    </lineage>
</organism>